<evidence type="ECO:0000313" key="4">
    <source>
        <dbReference type="Proteomes" id="UP001500731"/>
    </source>
</evidence>
<feature type="compositionally biased region" description="Low complexity" evidence="1">
    <location>
        <begin position="50"/>
        <end position="61"/>
    </location>
</feature>
<feature type="transmembrane region" description="Helical" evidence="2">
    <location>
        <begin position="73"/>
        <end position="99"/>
    </location>
</feature>
<protein>
    <submittedName>
        <fullName evidence="3">Uncharacterized protein</fullName>
    </submittedName>
</protein>
<evidence type="ECO:0000256" key="2">
    <source>
        <dbReference type="SAM" id="Phobius"/>
    </source>
</evidence>
<comment type="caution">
    <text evidence="3">The sequence shown here is derived from an EMBL/GenBank/DDBJ whole genome shotgun (WGS) entry which is preliminary data.</text>
</comment>
<gene>
    <name evidence="3" type="ORF">GCM10023171_27640</name>
</gene>
<feature type="compositionally biased region" description="Pro residues" evidence="1">
    <location>
        <begin position="1"/>
        <end position="11"/>
    </location>
</feature>
<keyword evidence="2" id="KW-1133">Transmembrane helix</keyword>
<feature type="region of interest" description="Disordered" evidence="1">
    <location>
        <begin position="1"/>
        <end position="66"/>
    </location>
</feature>
<organism evidence="3 4">
    <name type="scientific">Microbacterium panaciterrae</name>
    <dbReference type="NCBI Taxonomy" id="985759"/>
    <lineage>
        <taxon>Bacteria</taxon>
        <taxon>Bacillati</taxon>
        <taxon>Actinomycetota</taxon>
        <taxon>Actinomycetes</taxon>
        <taxon>Micrococcales</taxon>
        <taxon>Microbacteriaceae</taxon>
        <taxon>Microbacterium</taxon>
    </lineage>
</organism>
<keyword evidence="2" id="KW-0812">Transmembrane</keyword>
<sequence>MTDPTTPPGEPVPESVPDLAFPPVPELAPPLGPTAPPYAASAAQDPSWMPSAPVSHPASAAPTPPAPGGRGRFTIALALSGAVVLLLLIAVSVGAILLITRGSGTTAAPSSTTAPSAQPGTAPSTAPGTRPSAAPSIGSGSSPASAEVEAMLADMLARYKSSSQDGSLWQRIPDDEHNRVAVQAFLYLLTDMHSAFLWGVDDATAQKFKTDAETLEGKLLAQQPLGTSVKITGKNGTFTYDGDTGAGGWS</sequence>
<name>A0ABP8PL77_9MICO</name>
<reference evidence="4" key="1">
    <citation type="journal article" date="2019" name="Int. J. Syst. Evol. Microbiol.">
        <title>The Global Catalogue of Microorganisms (GCM) 10K type strain sequencing project: providing services to taxonomists for standard genome sequencing and annotation.</title>
        <authorList>
            <consortium name="The Broad Institute Genomics Platform"/>
            <consortium name="The Broad Institute Genome Sequencing Center for Infectious Disease"/>
            <person name="Wu L."/>
            <person name="Ma J."/>
        </authorList>
    </citation>
    <scope>NUCLEOTIDE SEQUENCE [LARGE SCALE GENOMIC DNA]</scope>
    <source>
        <strain evidence="4">JCM 17839</strain>
    </source>
</reference>
<proteinExistence type="predicted"/>
<dbReference type="Proteomes" id="UP001500731">
    <property type="component" value="Unassembled WGS sequence"/>
</dbReference>
<feature type="compositionally biased region" description="Pro residues" evidence="1">
    <location>
        <begin position="20"/>
        <end position="36"/>
    </location>
</feature>
<evidence type="ECO:0000313" key="3">
    <source>
        <dbReference type="EMBL" id="GAA4488342.1"/>
    </source>
</evidence>
<keyword evidence="2" id="KW-0472">Membrane</keyword>
<evidence type="ECO:0000256" key="1">
    <source>
        <dbReference type="SAM" id="MobiDB-lite"/>
    </source>
</evidence>
<accession>A0ABP8PL77</accession>
<dbReference type="RefSeq" id="WP_345187909.1">
    <property type="nucleotide sequence ID" value="NZ_BAABGP010000018.1"/>
</dbReference>
<keyword evidence="4" id="KW-1185">Reference proteome</keyword>
<dbReference type="EMBL" id="BAABGP010000018">
    <property type="protein sequence ID" value="GAA4488342.1"/>
    <property type="molecule type" value="Genomic_DNA"/>
</dbReference>
<feature type="region of interest" description="Disordered" evidence="1">
    <location>
        <begin position="104"/>
        <end position="143"/>
    </location>
</feature>